<organism evidence="1 2">
    <name type="scientific">Aspergillus tamarii</name>
    <dbReference type="NCBI Taxonomy" id="41984"/>
    <lineage>
        <taxon>Eukaryota</taxon>
        <taxon>Fungi</taxon>
        <taxon>Dikarya</taxon>
        <taxon>Ascomycota</taxon>
        <taxon>Pezizomycotina</taxon>
        <taxon>Eurotiomycetes</taxon>
        <taxon>Eurotiomycetidae</taxon>
        <taxon>Eurotiales</taxon>
        <taxon>Aspergillaceae</taxon>
        <taxon>Aspergillus</taxon>
        <taxon>Aspergillus subgen. Circumdati</taxon>
    </lineage>
</organism>
<proteinExistence type="predicted"/>
<dbReference type="AlphaFoldDB" id="A0A5N6UVJ8"/>
<gene>
    <name evidence="1" type="ORF">BDV40DRAFT_264833</name>
</gene>
<name>A0A5N6UVJ8_ASPTM</name>
<evidence type="ECO:0000313" key="2">
    <source>
        <dbReference type="Proteomes" id="UP000326950"/>
    </source>
</evidence>
<dbReference type="OrthoDB" id="4408830at2759"/>
<accession>A0A5N6UVJ8</accession>
<keyword evidence="2" id="KW-1185">Reference proteome</keyword>
<dbReference type="EMBL" id="ML738626">
    <property type="protein sequence ID" value="KAE8162675.1"/>
    <property type="molecule type" value="Genomic_DNA"/>
</dbReference>
<dbReference type="Proteomes" id="UP000326950">
    <property type="component" value="Unassembled WGS sequence"/>
</dbReference>
<sequence length="70" mass="8222">MLEKLTYEPLGTLLNCLLSYIEPRLRQVYSYKRGMVPKWWPRTIKFNGKNHYSKAGKTCHYNCCSASDMS</sequence>
<reference evidence="1 2" key="1">
    <citation type="submission" date="2019-04" db="EMBL/GenBank/DDBJ databases">
        <title>Friends and foes A comparative genomics study of 23 Aspergillus species from section Flavi.</title>
        <authorList>
            <consortium name="DOE Joint Genome Institute"/>
            <person name="Kjaerbolling I."/>
            <person name="Vesth T."/>
            <person name="Frisvad J.C."/>
            <person name="Nybo J.L."/>
            <person name="Theobald S."/>
            <person name="Kildgaard S."/>
            <person name="Isbrandt T."/>
            <person name="Kuo A."/>
            <person name="Sato A."/>
            <person name="Lyhne E.K."/>
            <person name="Kogle M.E."/>
            <person name="Wiebenga A."/>
            <person name="Kun R.S."/>
            <person name="Lubbers R.J."/>
            <person name="Makela M.R."/>
            <person name="Barry K."/>
            <person name="Chovatia M."/>
            <person name="Clum A."/>
            <person name="Daum C."/>
            <person name="Haridas S."/>
            <person name="He G."/>
            <person name="LaButti K."/>
            <person name="Lipzen A."/>
            <person name="Mondo S."/>
            <person name="Riley R."/>
            <person name="Salamov A."/>
            <person name="Simmons B.A."/>
            <person name="Magnuson J.K."/>
            <person name="Henrissat B."/>
            <person name="Mortensen U.H."/>
            <person name="Larsen T.O."/>
            <person name="Devries R.P."/>
            <person name="Grigoriev I.V."/>
            <person name="Machida M."/>
            <person name="Baker S.E."/>
            <person name="Andersen M.R."/>
        </authorList>
    </citation>
    <scope>NUCLEOTIDE SEQUENCE [LARGE SCALE GENOMIC DNA]</scope>
    <source>
        <strain evidence="1 2">CBS 117626</strain>
    </source>
</reference>
<protein>
    <submittedName>
        <fullName evidence="1">Uncharacterized protein</fullName>
    </submittedName>
</protein>
<evidence type="ECO:0000313" key="1">
    <source>
        <dbReference type="EMBL" id="KAE8162675.1"/>
    </source>
</evidence>